<keyword evidence="3" id="KW-1185">Reference proteome</keyword>
<keyword evidence="1" id="KW-0812">Transmembrane</keyword>
<feature type="transmembrane region" description="Helical" evidence="1">
    <location>
        <begin position="104"/>
        <end position="128"/>
    </location>
</feature>
<evidence type="ECO:0000313" key="3">
    <source>
        <dbReference type="Proteomes" id="UP001218188"/>
    </source>
</evidence>
<dbReference type="Proteomes" id="UP001218188">
    <property type="component" value="Unassembled WGS sequence"/>
</dbReference>
<protein>
    <submittedName>
        <fullName evidence="2">Uncharacterized protein</fullName>
    </submittedName>
</protein>
<keyword evidence="1" id="KW-0472">Membrane</keyword>
<dbReference type="EMBL" id="JARJCM010000010">
    <property type="protein sequence ID" value="KAJ7043353.1"/>
    <property type="molecule type" value="Genomic_DNA"/>
</dbReference>
<reference evidence="2" key="1">
    <citation type="submission" date="2023-03" db="EMBL/GenBank/DDBJ databases">
        <title>Massive genome expansion in bonnet fungi (Mycena s.s.) driven by repeated elements and novel gene families across ecological guilds.</title>
        <authorList>
            <consortium name="Lawrence Berkeley National Laboratory"/>
            <person name="Harder C.B."/>
            <person name="Miyauchi S."/>
            <person name="Viragh M."/>
            <person name="Kuo A."/>
            <person name="Thoen E."/>
            <person name="Andreopoulos B."/>
            <person name="Lu D."/>
            <person name="Skrede I."/>
            <person name="Drula E."/>
            <person name="Henrissat B."/>
            <person name="Morin E."/>
            <person name="Kohler A."/>
            <person name="Barry K."/>
            <person name="LaButti K."/>
            <person name="Morin E."/>
            <person name="Salamov A."/>
            <person name="Lipzen A."/>
            <person name="Mereny Z."/>
            <person name="Hegedus B."/>
            <person name="Baldrian P."/>
            <person name="Stursova M."/>
            <person name="Weitz H."/>
            <person name="Taylor A."/>
            <person name="Grigoriev I.V."/>
            <person name="Nagy L.G."/>
            <person name="Martin F."/>
            <person name="Kauserud H."/>
        </authorList>
    </citation>
    <scope>NUCLEOTIDE SEQUENCE</scope>
    <source>
        <strain evidence="2">CBHHK200</strain>
    </source>
</reference>
<name>A0AAD6TFJ3_9AGAR</name>
<evidence type="ECO:0000256" key="1">
    <source>
        <dbReference type="SAM" id="Phobius"/>
    </source>
</evidence>
<organism evidence="2 3">
    <name type="scientific">Mycena alexandri</name>
    <dbReference type="NCBI Taxonomy" id="1745969"/>
    <lineage>
        <taxon>Eukaryota</taxon>
        <taxon>Fungi</taxon>
        <taxon>Dikarya</taxon>
        <taxon>Basidiomycota</taxon>
        <taxon>Agaricomycotina</taxon>
        <taxon>Agaricomycetes</taxon>
        <taxon>Agaricomycetidae</taxon>
        <taxon>Agaricales</taxon>
        <taxon>Marasmiineae</taxon>
        <taxon>Mycenaceae</taxon>
        <taxon>Mycena</taxon>
    </lineage>
</organism>
<feature type="transmembrane region" description="Helical" evidence="1">
    <location>
        <begin position="60"/>
        <end position="84"/>
    </location>
</feature>
<sequence length="360" mass="39101">MGAVVRRASLNHTVTSRRINMSQTFGIPHKLIKAHADAFWARFTGERVRLSRWPAHIMRWPALVILGQLCLQGLGWGFLAVIKYQGPLALTDSSAFWVANNSHLVTLLATLISTFMAGCSSFFFSYALRRSMSLYLLRPTSLAALGASVNISMRSLVVHLRNWKWPAVSLLCFIMAGIQTSVWSTLITPVKVTISTPLVGREIDLASPILQQLISNDPHTLDVCQTAESGSEVYGGVLESGYASGQSYLGLPAAVSLLGKGFNVSTRGILTASLNDTVLGSWFVPATAQSLEPRPKGISDHYSMIQQGFSADVSCSLETLTEDTSLAVWAMSSPGMRMLLSNPISHTGLHPPIAQRQITE</sequence>
<keyword evidence="1" id="KW-1133">Transmembrane helix</keyword>
<dbReference type="AlphaFoldDB" id="A0AAD6TFJ3"/>
<feature type="transmembrane region" description="Helical" evidence="1">
    <location>
        <begin position="165"/>
        <end position="186"/>
    </location>
</feature>
<proteinExistence type="predicted"/>
<accession>A0AAD6TFJ3</accession>
<comment type="caution">
    <text evidence="2">The sequence shown here is derived from an EMBL/GenBank/DDBJ whole genome shotgun (WGS) entry which is preliminary data.</text>
</comment>
<evidence type="ECO:0000313" key="2">
    <source>
        <dbReference type="EMBL" id="KAJ7043353.1"/>
    </source>
</evidence>
<gene>
    <name evidence="2" type="ORF">C8F04DRAFT_38109</name>
</gene>